<dbReference type="Proteomes" id="UP000594480">
    <property type="component" value="Chromosome"/>
</dbReference>
<gene>
    <name evidence="1" type="ORF">IT882_04295</name>
</gene>
<evidence type="ECO:0000313" key="2">
    <source>
        <dbReference type="Proteomes" id="UP000594480"/>
    </source>
</evidence>
<protein>
    <submittedName>
        <fullName evidence="1">Uncharacterized protein</fullName>
    </submittedName>
</protein>
<dbReference type="KEGG" id="msf:IT882_04295"/>
<organism evidence="1 2">
    <name type="scientific">Microbacterium schleiferi</name>
    <dbReference type="NCBI Taxonomy" id="69362"/>
    <lineage>
        <taxon>Bacteria</taxon>
        <taxon>Bacillati</taxon>
        <taxon>Actinomycetota</taxon>
        <taxon>Actinomycetes</taxon>
        <taxon>Micrococcales</taxon>
        <taxon>Microbacteriaceae</taxon>
        <taxon>Microbacterium</taxon>
    </lineage>
</organism>
<dbReference type="RefSeq" id="WP_195693312.1">
    <property type="nucleotide sequence ID" value="NZ_CP064760.1"/>
</dbReference>
<dbReference type="EMBL" id="CP064760">
    <property type="protein sequence ID" value="QPE05295.1"/>
    <property type="molecule type" value="Genomic_DNA"/>
</dbReference>
<proteinExistence type="predicted"/>
<keyword evidence="2" id="KW-1185">Reference proteome</keyword>
<accession>A0A7S8MZL9</accession>
<name>A0A7S8MZL9_9MICO</name>
<evidence type="ECO:0000313" key="1">
    <source>
        <dbReference type="EMBL" id="QPE05295.1"/>
    </source>
</evidence>
<sequence>MMETMNVTVPAGVWGRLASEADTRGVTVEDVLVAAINHVIRPQGRREMILAFVRAGFTDAQVAAHTGELVGFVAQVRRDAGLKAVRGSRG</sequence>
<reference evidence="1 2" key="1">
    <citation type="submission" date="2020-11" db="EMBL/GenBank/DDBJ databases">
        <title>Amino acid is mineralized and recycled by bacteria in oceanic microbiome.</title>
        <authorList>
            <person name="Zheng L.Y."/>
        </authorList>
    </citation>
    <scope>NUCLEOTIDE SEQUENCE [LARGE SCALE GENOMIC DNA]</scope>
    <source>
        <strain evidence="1 2">A32-1</strain>
    </source>
</reference>
<dbReference type="AlphaFoldDB" id="A0A7S8MZL9"/>